<dbReference type="PANTHER" id="PTHR11412:SF81">
    <property type="entry name" value="COMPLEMENT C3"/>
    <property type="match status" value="1"/>
</dbReference>
<evidence type="ECO:0000313" key="6">
    <source>
        <dbReference type="Proteomes" id="UP001558613"/>
    </source>
</evidence>
<dbReference type="Pfam" id="PF01835">
    <property type="entry name" value="MG2"/>
    <property type="match status" value="1"/>
</dbReference>
<evidence type="ECO:0000313" key="5">
    <source>
        <dbReference type="EMBL" id="KAL1261456.1"/>
    </source>
</evidence>
<reference evidence="5 6" key="1">
    <citation type="submission" date="2023-09" db="EMBL/GenBank/DDBJ databases">
        <authorList>
            <person name="Wang M."/>
        </authorList>
    </citation>
    <scope>NUCLEOTIDE SEQUENCE [LARGE SCALE GENOMIC DNA]</scope>
    <source>
        <strain evidence="5">GT-2023</strain>
        <tissue evidence="5">Liver</tissue>
    </source>
</reference>
<dbReference type="PANTHER" id="PTHR11412">
    <property type="entry name" value="MACROGLOBULIN / COMPLEMENT"/>
    <property type="match status" value="1"/>
</dbReference>
<comment type="caution">
    <text evidence="5">The sequence shown here is derived from an EMBL/GenBank/DDBJ whole genome shotgun (WGS) entry which is preliminary data.</text>
</comment>
<dbReference type="InterPro" id="IPR013783">
    <property type="entry name" value="Ig-like_fold"/>
</dbReference>
<gene>
    <name evidence="5" type="ORF">QQF64_006721</name>
</gene>
<dbReference type="InterPro" id="IPR040839">
    <property type="entry name" value="MG4"/>
</dbReference>
<dbReference type="Gene3D" id="2.60.40.10">
    <property type="entry name" value="Immunoglobulins"/>
    <property type="match status" value="1"/>
</dbReference>
<dbReference type="Proteomes" id="UP001558613">
    <property type="component" value="Unassembled WGS sequence"/>
</dbReference>
<dbReference type="Pfam" id="PF17791">
    <property type="entry name" value="MG3"/>
    <property type="match status" value="1"/>
</dbReference>
<protein>
    <submittedName>
        <fullName evidence="5">Uncharacterized protein</fullName>
    </submittedName>
</protein>
<dbReference type="Pfam" id="PF17790">
    <property type="entry name" value="MG1"/>
    <property type="match status" value="1"/>
</dbReference>
<dbReference type="EMBL" id="JAYMGO010000014">
    <property type="protein sequence ID" value="KAL1261456.1"/>
    <property type="molecule type" value="Genomic_DNA"/>
</dbReference>
<evidence type="ECO:0000259" key="2">
    <source>
        <dbReference type="Pfam" id="PF17789"/>
    </source>
</evidence>
<evidence type="ECO:0000259" key="3">
    <source>
        <dbReference type="Pfam" id="PF17790"/>
    </source>
</evidence>
<dbReference type="InterPro" id="IPR050473">
    <property type="entry name" value="A2M/Complement_sys"/>
</dbReference>
<dbReference type="InterPro" id="IPR041555">
    <property type="entry name" value="MG3"/>
</dbReference>
<evidence type="ECO:0000259" key="4">
    <source>
        <dbReference type="Pfam" id="PF17791"/>
    </source>
</evidence>
<proteinExistence type="predicted"/>
<feature type="domain" description="Macroglobulin" evidence="4">
    <location>
        <begin position="226"/>
        <end position="309"/>
    </location>
</feature>
<dbReference type="Gene3D" id="2.60.40.1930">
    <property type="match status" value="2"/>
</dbReference>
<feature type="domain" description="Macroglobulin" evidence="2">
    <location>
        <begin position="352"/>
        <end position="411"/>
    </location>
</feature>
<name>A0ABR3M8P0_9TELE</name>
<accession>A0ABR3M8P0</accession>
<dbReference type="Gene3D" id="2.60.40.1940">
    <property type="match status" value="1"/>
</dbReference>
<sequence length="429" mass="48179">MHVDVVTLTAIVLFFPLLTLCDPLYVLSAPNLLRVGSFENVFVEAQDYTGGNLNVRITVKNHPKKNLEILSKSVALTVDNKFQILTDIKIPDDQNFFTDDPLEKQYVYLQAQFPSVTLEKVVMVSFQSGYLFVQTDKPIYTPASTVNYRIFSLTPDQHPFDGSSISVDIMNPQGITLDRDQFQPRQGIRTETFALPELASSGIWKLIAKYSNTPQKNFTTEFEVMQYVLPSFEVTISPRKPFFYVNERSLIVDISAKYLFGNKVSGTAFVVFGVMDNDKKISIAASLQKAKISEGEGEAELKREMIKENFPDIQQLVGKSLYISVSVLTESGSEMVEAHKKGIQIVTSPYTIHFKRTPQYFKPGMPFDVSVYVTNPDETPAKNVEVEVSPGGVNGRTKANGIAKVTVKHSRKNFHPGHHCKNQRSTINR</sequence>
<dbReference type="Pfam" id="PF17789">
    <property type="entry name" value="MG4"/>
    <property type="match status" value="1"/>
</dbReference>
<feature type="domain" description="Macroglobulin" evidence="1">
    <location>
        <begin position="131"/>
        <end position="224"/>
    </location>
</feature>
<organism evidence="5 6">
    <name type="scientific">Cirrhinus molitorella</name>
    <name type="common">mud carp</name>
    <dbReference type="NCBI Taxonomy" id="172907"/>
    <lineage>
        <taxon>Eukaryota</taxon>
        <taxon>Metazoa</taxon>
        <taxon>Chordata</taxon>
        <taxon>Craniata</taxon>
        <taxon>Vertebrata</taxon>
        <taxon>Euteleostomi</taxon>
        <taxon>Actinopterygii</taxon>
        <taxon>Neopterygii</taxon>
        <taxon>Teleostei</taxon>
        <taxon>Ostariophysi</taxon>
        <taxon>Cypriniformes</taxon>
        <taxon>Cyprinidae</taxon>
        <taxon>Labeoninae</taxon>
        <taxon>Labeonini</taxon>
        <taxon>Cirrhinus</taxon>
    </lineage>
</organism>
<evidence type="ECO:0000259" key="1">
    <source>
        <dbReference type="Pfam" id="PF01835"/>
    </source>
</evidence>
<dbReference type="InterPro" id="IPR002890">
    <property type="entry name" value="MG2"/>
</dbReference>
<dbReference type="InterPro" id="IPR041425">
    <property type="entry name" value="C3/4/5_MG1"/>
</dbReference>
<feature type="domain" description="Complement C3/4/5 macroglobulin" evidence="3">
    <location>
        <begin position="23"/>
        <end position="125"/>
    </location>
</feature>
<keyword evidence="6" id="KW-1185">Reference proteome</keyword>